<organism evidence="5 10">
    <name type="scientific">Mycobacterium tuberculosis</name>
    <dbReference type="NCBI Taxonomy" id="1773"/>
    <lineage>
        <taxon>Bacteria</taxon>
        <taxon>Bacillati</taxon>
        <taxon>Actinomycetota</taxon>
        <taxon>Actinomycetes</taxon>
        <taxon>Mycobacteriales</taxon>
        <taxon>Mycobacteriaceae</taxon>
        <taxon>Mycobacterium</taxon>
        <taxon>Mycobacterium tuberculosis complex</taxon>
    </lineage>
</organism>
<dbReference type="EMBL" id="JAGIZI010000039">
    <property type="protein sequence ID" value="MBP0685113.1"/>
    <property type="molecule type" value="Genomic_DNA"/>
</dbReference>
<reference evidence="9 15" key="6">
    <citation type="submission" date="2018-08" db="EMBL/GenBank/DDBJ databases">
        <authorList>
            <person name="Fokvardsen B D."/>
            <person name="Norman A."/>
        </authorList>
    </citation>
    <scope>NUCLEOTIDE SEQUENCE [LARGE SCALE GENOMIC DNA]</scope>
    <source>
        <strain evidence="9 15">DKC2</strain>
    </source>
</reference>
<dbReference type="InterPro" id="IPR009061">
    <property type="entry name" value="DNA-bd_dom_put_sf"/>
</dbReference>
<evidence type="ECO:0000313" key="8">
    <source>
        <dbReference type="EMBL" id="REQ50810.1"/>
    </source>
</evidence>
<evidence type="ECO:0000313" key="5">
    <source>
        <dbReference type="EMBL" id="COW34158.1"/>
    </source>
</evidence>
<dbReference type="EMBL" id="CNFU01000644">
    <property type="protein sequence ID" value="CKS25438.1"/>
    <property type="molecule type" value="Genomic_DNA"/>
</dbReference>
<protein>
    <submittedName>
        <fullName evidence="7">Helix-turn-helix domain protein</fullName>
    </submittedName>
    <submittedName>
        <fullName evidence="6">Helix-turn-helix domain-containing protein</fullName>
    </submittedName>
    <submittedName>
        <fullName evidence="5">PhiRv2 prophage protein</fullName>
    </submittedName>
</protein>
<reference evidence="8 14" key="3">
    <citation type="journal article" date="2017" name="N. Engl. J. Med.">
        <title>Transmission of Extensively Drug-Resistant Tuberculosis in South Africa.</title>
        <authorList>
            <person name="Shah N.S."/>
            <person name="Auld S.C."/>
            <person name="Brust J.C."/>
            <person name="Mathema B."/>
            <person name="Ismail N."/>
            <person name="Moodley P."/>
            <person name="Mlisana K."/>
            <person name="Allana S."/>
            <person name="Campbell A."/>
            <person name="Mthiyane T."/>
            <person name="Morris N."/>
            <person name="Mpangase P."/>
            <person name="van der Meulen H."/>
            <person name="Omar S.V."/>
            <person name="Brown T.S."/>
            <person name="Narechania A."/>
            <person name="Shaskina E."/>
            <person name="Kapwata T."/>
            <person name="Kreiswirth B."/>
            <person name="Gandhi N.R."/>
        </authorList>
    </citation>
    <scope>NUCLEOTIDE SEQUENCE [LARGE SCALE GENOMIC DNA]</scope>
    <source>
        <strain evidence="8 14">32301_S10</strain>
    </source>
</reference>
<reference evidence="7 13" key="4">
    <citation type="submission" date="2017-02" db="EMBL/GenBank/DDBJ databases">
        <title>Protein polymorphisms may explain contrasting epidemiological fitness of two variants of a multidrug-resistant Mycobacterium tuberculosis strain.</title>
        <authorList>
            <person name="Bigi M.M."/>
            <person name="Lopez B."/>
            <person name="Blanco F.C."/>
            <person name="Sasiain M.C."/>
            <person name="De La Barrera S."/>
            <person name="Ritacco V."/>
            <person name="Bigi F."/>
            <person name="Soria M.A."/>
        </authorList>
    </citation>
    <scope>NUCLEOTIDE SEQUENCE [LARGE SCALE GENOMIC DNA]</scope>
    <source>
        <strain evidence="7 13">6548</strain>
    </source>
</reference>
<name>A0A0E8NM54_MYCTX</name>
<dbReference type="Proteomes" id="UP000300237">
    <property type="component" value="Chromosome"/>
</dbReference>
<evidence type="ECO:0000313" key="12">
    <source>
        <dbReference type="Proteomes" id="UP000049023"/>
    </source>
</evidence>
<reference evidence="10 11" key="1">
    <citation type="submission" date="2015-03" db="EMBL/GenBank/DDBJ databases">
        <authorList>
            <consortium name="Pathogen Informatics"/>
        </authorList>
    </citation>
    <scope>NUCLEOTIDE SEQUENCE [LARGE SCALE GENOMIC DNA]</scope>
    <source>
        <strain evidence="4 11">Bir 172</strain>
        <strain evidence="3 12">Bir 187</strain>
        <strain evidence="5 10">M09401471</strain>
    </source>
</reference>
<evidence type="ECO:0000256" key="1">
    <source>
        <dbReference type="SAM" id="MobiDB-lite"/>
    </source>
</evidence>
<dbReference type="RefSeq" id="WP_003899418.1">
    <property type="nucleotide sequence ID" value="NZ_AP017901.1"/>
</dbReference>
<feature type="region of interest" description="Disordered" evidence="1">
    <location>
        <begin position="1"/>
        <end position="25"/>
    </location>
</feature>
<evidence type="ECO:0000313" key="16">
    <source>
        <dbReference type="Proteomes" id="UP000671119"/>
    </source>
</evidence>
<dbReference type="InterPro" id="IPR041657">
    <property type="entry name" value="HTH_17"/>
</dbReference>
<feature type="domain" description="Helix-turn-helix" evidence="2">
    <location>
        <begin position="32"/>
        <end position="76"/>
    </location>
</feature>
<dbReference type="SUPFAM" id="SSF46955">
    <property type="entry name" value="Putative DNA-binding domain"/>
    <property type="match status" value="1"/>
</dbReference>
<reference evidence="6 16" key="7">
    <citation type="submission" date="2021-03" db="EMBL/GenBank/DDBJ databases">
        <title>Whole Genome Sequencing of Mycobacterium tuberculosis clinical isolates from Arunachal Pradesh, India.</title>
        <authorList>
            <person name="Singh S."/>
            <person name="Mudliar S.R."/>
            <person name="Kulsum U."/>
            <person name="Rufai S.B."/>
            <person name="Singh P.K."/>
            <person name="Umpo M."/>
            <person name="Nyori M."/>
        </authorList>
    </citation>
    <scope>NUCLEOTIDE SEQUENCE [LARGE SCALE GENOMIC DNA]</scope>
    <source>
        <strain evidence="6 16">OMICS/BPL/0142/20/SP</strain>
    </source>
</reference>
<dbReference type="EMBL" id="CSAJ01000306">
    <property type="protein sequence ID" value="COW34158.1"/>
    <property type="molecule type" value="Genomic_DNA"/>
</dbReference>
<evidence type="ECO:0000313" key="10">
    <source>
        <dbReference type="Proteomes" id="UP000044938"/>
    </source>
</evidence>
<reference evidence="7 13" key="2">
    <citation type="submission" date="2016-04" db="EMBL/GenBank/DDBJ databases">
        <authorList>
            <person name="Bigi M."/>
            <person name="Bigi F."/>
            <person name="Soria M.A."/>
        </authorList>
    </citation>
    <scope>NUCLEOTIDE SEQUENCE [LARGE SCALE GENOMIC DNA]</scope>
    <source>
        <strain evidence="7 13">6548</strain>
    </source>
</reference>
<dbReference type="EMBL" id="CNGE01000984">
    <property type="protein sequence ID" value="CKT57466.1"/>
    <property type="molecule type" value="Genomic_DNA"/>
</dbReference>
<sequence length="86" mass="9507">MCAFPSPSLGWTVSHETERPGMADAPPLSRRYITISEAAEYLAVTDRTVRQMIADGRLRGYRSGTRLVRLRRDEVDGAMHPFGGAA</sequence>
<dbReference type="Pfam" id="PF12728">
    <property type="entry name" value="HTH_17"/>
    <property type="match status" value="1"/>
</dbReference>
<dbReference type="Proteomes" id="UP000048948">
    <property type="component" value="Unassembled WGS sequence"/>
</dbReference>
<dbReference type="OMA" id="VCPRTIR"/>
<dbReference type="Proteomes" id="UP000044938">
    <property type="component" value="Unassembled WGS sequence"/>
</dbReference>
<evidence type="ECO:0000313" key="13">
    <source>
        <dbReference type="Proteomes" id="UP000189452"/>
    </source>
</evidence>
<dbReference type="Proteomes" id="UP000189452">
    <property type="component" value="Chromosome"/>
</dbReference>
<dbReference type="EMBL" id="LWDQ01000001">
    <property type="protein sequence ID" value="OMH60602.1"/>
    <property type="molecule type" value="Genomic_DNA"/>
</dbReference>
<evidence type="ECO:0000313" key="3">
    <source>
        <dbReference type="EMBL" id="CKS25438.1"/>
    </source>
</evidence>
<evidence type="ECO:0000259" key="2">
    <source>
        <dbReference type="Pfam" id="PF12728"/>
    </source>
</evidence>
<evidence type="ECO:0000313" key="9">
    <source>
        <dbReference type="EMBL" id="VCU50942.1"/>
    </source>
</evidence>
<evidence type="ECO:0000313" key="14">
    <source>
        <dbReference type="Proteomes" id="UP000256381"/>
    </source>
</evidence>
<evidence type="ECO:0000313" key="6">
    <source>
        <dbReference type="EMBL" id="MBP0685113.1"/>
    </source>
</evidence>
<proteinExistence type="predicted"/>
<dbReference type="GO" id="GO:0003677">
    <property type="term" value="F:DNA binding"/>
    <property type="evidence" value="ECO:0007669"/>
    <property type="project" value="InterPro"/>
</dbReference>
<evidence type="ECO:0000313" key="7">
    <source>
        <dbReference type="EMBL" id="OMH60602.1"/>
    </source>
</evidence>
<dbReference type="Proteomes" id="UP000671119">
    <property type="component" value="Unassembled WGS sequence"/>
</dbReference>
<evidence type="ECO:0000313" key="15">
    <source>
        <dbReference type="Proteomes" id="UP000300237"/>
    </source>
</evidence>
<dbReference type="Proteomes" id="UP000049023">
    <property type="component" value="Unassembled WGS sequence"/>
</dbReference>
<dbReference type="AlphaFoldDB" id="A0A0E8NM54"/>
<evidence type="ECO:0000313" key="4">
    <source>
        <dbReference type="EMBL" id="CKT57466.1"/>
    </source>
</evidence>
<evidence type="ECO:0000313" key="11">
    <source>
        <dbReference type="Proteomes" id="UP000048948"/>
    </source>
</evidence>
<dbReference type="InterPro" id="IPR010093">
    <property type="entry name" value="SinI_DNA-bd"/>
</dbReference>
<dbReference type="SMR" id="A0A0E8NM54"/>
<dbReference type="Proteomes" id="UP000256381">
    <property type="component" value="Unassembled WGS sequence"/>
</dbReference>
<dbReference type="EMBL" id="LR027516">
    <property type="protein sequence ID" value="VCU50942.1"/>
    <property type="molecule type" value="Genomic_DNA"/>
</dbReference>
<dbReference type="EMBL" id="QTBD01000163">
    <property type="protein sequence ID" value="REQ50810.1"/>
    <property type="molecule type" value="Genomic_DNA"/>
</dbReference>
<reference evidence="8" key="5">
    <citation type="submission" date="2018-07" db="EMBL/GenBank/DDBJ databases">
        <authorList>
            <person name="Shah S."/>
            <person name="Brown T."/>
            <person name="Auld S."/>
            <person name="Bratton K."/>
            <person name="Narechania A."/>
            <person name="Mathema B."/>
            <person name="Gandhi N."/>
        </authorList>
    </citation>
    <scope>NUCLEOTIDE SEQUENCE</scope>
    <source>
        <strain evidence="8">32301_S10</strain>
    </source>
</reference>
<accession>A0A0E8NM54</accession>
<gene>
    <name evidence="7" type="ORF">A4S10_02786</name>
    <name evidence="9" type="ORF">DKC2_2798</name>
    <name evidence="8" type="ORF">DSJ38_13940</name>
    <name evidence="5" type="ORF">ERS007720_02406</name>
    <name evidence="4" type="ORF">ERS027646_03823</name>
    <name evidence="3" type="ORF">ERS027661_02818</name>
    <name evidence="6" type="ORF">J8J21_18800</name>
</gene>
<dbReference type="NCBIfam" id="TIGR01764">
    <property type="entry name" value="excise"/>
    <property type="match status" value="1"/>
</dbReference>